<reference evidence="1" key="1">
    <citation type="submission" date="2016-12" db="EMBL/GenBank/DDBJ databases">
        <title>Fusion of virulence plasmid pSEN and IncHI2 resistance plasmid in Salmonella enteritidis.</title>
        <authorList>
            <person name="Wong M.H."/>
            <person name="Chen S."/>
        </authorList>
    </citation>
    <scope>NUCLEOTIDE SEQUENCE</scope>
    <source>
        <strain evidence="1">SE380</strain>
        <plasmid evidence="1">unnamed</plasmid>
    </source>
</reference>
<organism evidence="1">
    <name type="scientific">Salmonella enteritidis</name>
    <dbReference type="NCBI Taxonomy" id="149539"/>
    <lineage>
        <taxon>Bacteria</taxon>
        <taxon>Pseudomonadati</taxon>
        <taxon>Pseudomonadota</taxon>
        <taxon>Gammaproteobacteria</taxon>
        <taxon>Enterobacterales</taxon>
        <taxon>Enterobacteriaceae</taxon>
        <taxon>Salmonella</taxon>
    </lineage>
</organism>
<protein>
    <submittedName>
        <fullName evidence="1">Uncharacterized protein</fullName>
    </submittedName>
</protein>
<keyword evidence="1" id="KW-0614">Plasmid</keyword>
<geneLocation type="plasmid" evidence="1">
    <name>unnamed</name>
</geneLocation>
<sequence length="170" mass="19530">MRRISLPDNRSHRFPGGLEPAMTNKFIVSTVVCINDFASDVPQSVSLRIDTMLEQRIRKLATYVKKNDLQLTEFYFYDANWSFCGEDEIQEITDQDEYKHSDSTRQEAMLREVMPSARTECPVIRVMKDSFQLSALPRHCGDDMTLNTPSIPLSELKTNVTAFITPPTYI</sequence>
<name>A0A1S6KQY2_SALEN</name>
<accession>A0A1S6KQY2</accession>
<evidence type="ECO:0000313" key="1">
    <source>
        <dbReference type="EMBL" id="AQT23785.1"/>
    </source>
</evidence>
<dbReference type="EMBL" id="KY401053">
    <property type="protein sequence ID" value="AQT23785.1"/>
    <property type="molecule type" value="Genomic_DNA"/>
</dbReference>
<dbReference type="AlphaFoldDB" id="A0A1S6KQY2"/>
<proteinExistence type="predicted"/>